<dbReference type="GeneID" id="117648376"/>
<evidence type="ECO:0000313" key="1">
    <source>
        <dbReference type="Proteomes" id="UP000515158"/>
    </source>
</evidence>
<proteinExistence type="predicted"/>
<dbReference type="RefSeq" id="XP_034246778.1">
    <property type="nucleotide sequence ID" value="XM_034390887.1"/>
</dbReference>
<evidence type="ECO:0000313" key="2">
    <source>
        <dbReference type="RefSeq" id="XP_034246778.1"/>
    </source>
</evidence>
<dbReference type="Proteomes" id="UP000515158">
    <property type="component" value="Unplaced"/>
</dbReference>
<reference evidence="2" key="1">
    <citation type="submission" date="2025-08" db="UniProtKB">
        <authorList>
            <consortium name="RefSeq"/>
        </authorList>
    </citation>
    <scope>IDENTIFICATION</scope>
    <source>
        <tissue evidence="2">Total insect</tissue>
    </source>
</reference>
<organism evidence="2">
    <name type="scientific">Thrips palmi</name>
    <name type="common">Melon thrips</name>
    <dbReference type="NCBI Taxonomy" id="161013"/>
    <lineage>
        <taxon>Eukaryota</taxon>
        <taxon>Metazoa</taxon>
        <taxon>Ecdysozoa</taxon>
        <taxon>Arthropoda</taxon>
        <taxon>Hexapoda</taxon>
        <taxon>Insecta</taxon>
        <taxon>Pterygota</taxon>
        <taxon>Neoptera</taxon>
        <taxon>Paraneoptera</taxon>
        <taxon>Thysanoptera</taxon>
        <taxon>Terebrantia</taxon>
        <taxon>Thripoidea</taxon>
        <taxon>Thripidae</taxon>
        <taxon>Thrips</taxon>
    </lineage>
</organism>
<gene>
    <name evidence="2" type="primary">LOC117648376</name>
</gene>
<dbReference type="InParanoid" id="A0A6P8Z2R1"/>
<dbReference type="OrthoDB" id="6611808at2759"/>
<protein>
    <submittedName>
        <fullName evidence="2">Uncharacterized protein LOC117648376</fullName>
    </submittedName>
</protein>
<dbReference type="KEGG" id="tpal:117648376"/>
<sequence length="242" mass="26617">MSTPDGACPLERKVLIQTLNTIVQVLSEDAKKKKECLAKCEAECVAAKRCGADTSLSRVTAQCEETAVVPYAPAPLKACKSSELRAGAFYSECRCLKRDGLQRACRRTGCGEHCGFVRPAIRDPVPLGSAVPGYSLRPVCCPGAKEAARLKYLHDKAELLKRPPPLPPLEPLPPPPTPPYNWTGTFEHKCQPDRRCPRRPPPLKYPCGGAKCKHWEVPQPCTLPVCRADCFEQPPGWPTFCR</sequence>
<dbReference type="AlphaFoldDB" id="A0A6P8Z2R1"/>
<name>A0A6P8Z2R1_THRPL</name>
<accession>A0A6P8Z2R1</accession>
<keyword evidence="1" id="KW-1185">Reference proteome</keyword>